<evidence type="ECO:0000256" key="2">
    <source>
        <dbReference type="ARBA" id="ARBA00022980"/>
    </source>
</evidence>
<evidence type="ECO:0000256" key="4">
    <source>
        <dbReference type="HAMAP-Rule" id="MF_00270"/>
    </source>
</evidence>
<comment type="caution">
    <text evidence="6">The sequence shown here is derived from an EMBL/GenBank/DDBJ whole genome shotgun (WGS) entry which is preliminary data.</text>
</comment>
<proteinExistence type="inferred from homology"/>
<reference evidence="6 7" key="1">
    <citation type="journal article" date="2015" name="Nature">
        <title>rRNA introns, odd ribosomes, and small enigmatic genomes across a large radiation of phyla.</title>
        <authorList>
            <person name="Brown C.T."/>
            <person name="Hug L.A."/>
            <person name="Thomas B.C."/>
            <person name="Sharon I."/>
            <person name="Castelle C.J."/>
            <person name="Singh A."/>
            <person name="Wilkins M.J."/>
            <person name="Williams K.H."/>
            <person name="Banfield J.F."/>
        </authorList>
    </citation>
    <scope>NUCLEOTIDE SEQUENCE [LARGE SCALE GENOMIC DNA]</scope>
</reference>
<keyword evidence="4" id="KW-0699">rRNA-binding</keyword>
<dbReference type="HAMAP" id="MF_00270">
    <property type="entry name" value="Ribosomal_bS18"/>
    <property type="match status" value="1"/>
</dbReference>
<comment type="subunit">
    <text evidence="4">Part of the 30S ribosomal subunit. Forms a tight heterodimer with protein bS6.</text>
</comment>
<dbReference type="GO" id="GO:0006412">
    <property type="term" value="P:translation"/>
    <property type="evidence" value="ECO:0007669"/>
    <property type="project" value="UniProtKB-UniRule"/>
</dbReference>
<evidence type="ECO:0000256" key="5">
    <source>
        <dbReference type="RuleBase" id="RU003910"/>
    </source>
</evidence>
<dbReference type="Gene3D" id="4.10.640.10">
    <property type="entry name" value="Ribosomal protein S18"/>
    <property type="match status" value="1"/>
</dbReference>
<dbReference type="SUPFAM" id="SSF46911">
    <property type="entry name" value="Ribosomal protein S18"/>
    <property type="match status" value="1"/>
</dbReference>
<evidence type="ECO:0000256" key="3">
    <source>
        <dbReference type="ARBA" id="ARBA00023274"/>
    </source>
</evidence>
<dbReference type="PRINTS" id="PR00974">
    <property type="entry name" value="RIBOSOMALS18"/>
</dbReference>
<protein>
    <recommendedName>
        <fullName evidence="4">Small ribosomal subunit protein bS18</fullName>
    </recommendedName>
</protein>
<evidence type="ECO:0000313" key="7">
    <source>
        <dbReference type="Proteomes" id="UP000034676"/>
    </source>
</evidence>
<sequence length="77" mass="8834">MMRKKKIIYKSNKKCGFCEGKIEPDFKDVATLSKYVSERGRILGHERTGICSKHQRRLAKSLKQARHMALLPFVAGL</sequence>
<dbReference type="PANTHER" id="PTHR13479:SF40">
    <property type="entry name" value="SMALL RIBOSOMAL SUBUNIT PROTEIN BS18M"/>
    <property type="match status" value="1"/>
</dbReference>
<evidence type="ECO:0000256" key="1">
    <source>
        <dbReference type="ARBA" id="ARBA00005589"/>
    </source>
</evidence>
<dbReference type="GO" id="GO:0070181">
    <property type="term" value="F:small ribosomal subunit rRNA binding"/>
    <property type="evidence" value="ECO:0007669"/>
    <property type="project" value="TreeGrafter"/>
</dbReference>
<comment type="function">
    <text evidence="4">Binds as a heterodimer with protein bS6 to the central domain of the 16S rRNA, where it helps stabilize the platform of the 30S subunit.</text>
</comment>
<dbReference type="GO" id="GO:0003735">
    <property type="term" value="F:structural constituent of ribosome"/>
    <property type="evidence" value="ECO:0007669"/>
    <property type="project" value="InterPro"/>
</dbReference>
<comment type="similarity">
    <text evidence="1 4 5">Belongs to the bacterial ribosomal protein bS18 family.</text>
</comment>
<dbReference type="GO" id="GO:0022627">
    <property type="term" value="C:cytosolic small ribosomal subunit"/>
    <property type="evidence" value="ECO:0007669"/>
    <property type="project" value="TreeGrafter"/>
</dbReference>
<accession>A0A0G0UQF3</accession>
<keyword evidence="4" id="KW-0694">RNA-binding</keyword>
<dbReference type="Pfam" id="PF01084">
    <property type="entry name" value="Ribosomal_S18"/>
    <property type="match status" value="1"/>
</dbReference>
<dbReference type="EMBL" id="LCAO01000025">
    <property type="protein sequence ID" value="KKR91009.1"/>
    <property type="molecule type" value="Genomic_DNA"/>
</dbReference>
<dbReference type="Proteomes" id="UP000034676">
    <property type="component" value="Unassembled WGS sequence"/>
</dbReference>
<name>A0A0G0UQF3_9BACT</name>
<dbReference type="NCBIfam" id="TIGR00165">
    <property type="entry name" value="S18"/>
    <property type="match status" value="1"/>
</dbReference>
<dbReference type="PANTHER" id="PTHR13479">
    <property type="entry name" value="30S RIBOSOMAL PROTEIN S18"/>
    <property type="match status" value="1"/>
</dbReference>
<organism evidence="6 7">
    <name type="scientific">Candidatus Woesebacteria bacterium GW2011_GWA1_41_13b</name>
    <dbReference type="NCBI Taxonomy" id="1618555"/>
    <lineage>
        <taxon>Bacteria</taxon>
        <taxon>Candidatus Woeseibacteriota</taxon>
    </lineage>
</organism>
<evidence type="ECO:0000313" key="6">
    <source>
        <dbReference type="EMBL" id="KKR91009.1"/>
    </source>
</evidence>
<dbReference type="AlphaFoldDB" id="A0A0G0UQF3"/>
<gene>
    <name evidence="4" type="primary">rpsR</name>
    <name evidence="6" type="ORF">UU42_C0025G0006</name>
</gene>
<keyword evidence="3 4" id="KW-0687">Ribonucleoprotein</keyword>
<keyword evidence="2 4" id="KW-0689">Ribosomal protein</keyword>
<dbReference type="InterPro" id="IPR036870">
    <property type="entry name" value="Ribosomal_bS18_sf"/>
</dbReference>
<dbReference type="InterPro" id="IPR001648">
    <property type="entry name" value="Ribosomal_bS18"/>
</dbReference>